<feature type="compositionally biased region" description="Low complexity" evidence="1">
    <location>
        <begin position="25"/>
        <end position="63"/>
    </location>
</feature>
<accession>A0A1M5RIR2</accession>
<feature type="transmembrane region" description="Helical" evidence="2">
    <location>
        <begin position="137"/>
        <end position="155"/>
    </location>
</feature>
<feature type="compositionally biased region" description="Pro residues" evidence="1">
    <location>
        <begin position="1"/>
        <end position="24"/>
    </location>
</feature>
<feature type="transmembrane region" description="Helical" evidence="2">
    <location>
        <begin position="102"/>
        <end position="125"/>
    </location>
</feature>
<proteinExistence type="predicted"/>
<evidence type="ECO:0000313" key="4">
    <source>
        <dbReference type="Proteomes" id="UP000184471"/>
    </source>
</evidence>
<dbReference type="RefSeq" id="WP_175562958.1">
    <property type="nucleotide sequence ID" value="NZ_FQVX01000006.1"/>
</dbReference>
<reference evidence="3 4" key="1">
    <citation type="submission" date="2016-11" db="EMBL/GenBank/DDBJ databases">
        <authorList>
            <person name="Jaros S."/>
            <person name="Januszkiewicz K."/>
            <person name="Wedrychowicz H."/>
        </authorList>
    </citation>
    <scope>NUCLEOTIDE SEQUENCE [LARGE SCALE GENOMIC DNA]</scope>
    <source>
        <strain evidence="3 4">DSM 45408</strain>
    </source>
</reference>
<dbReference type="EMBL" id="FQVX01000006">
    <property type="protein sequence ID" value="SHH26060.1"/>
    <property type="molecule type" value="Genomic_DNA"/>
</dbReference>
<keyword evidence="2" id="KW-0472">Membrane</keyword>
<keyword evidence="2" id="KW-0812">Transmembrane</keyword>
<protein>
    <submittedName>
        <fullName evidence="3">Uncharacterized protein</fullName>
    </submittedName>
</protein>
<evidence type="ECO:0000256" key="2">
    <source>
        <dbReference type="SAM" id="Phobius"/>
    </source>
</evidence>
<evidence type="ECO:0000256" key="1">
    <source>
        <dbReference type="SAM" id="MobiDB-lite"/>
    </source>
</evidence>
<evidence type="ECO:0000313" key="3">
    <source>
        <dbReference type="EMBL" id="SHH26060.1"/>
    </source>
</evidence>
<sequence length="207" mass="19970">MTDPAAPQPVPQAPGQQPPVPSAAPPGAGAPVTAPLTAPGATAAGAGPAPGASAASAAPAVVPEQLPPGHQATGPLPGRPPAPPAGPSVGPRRRTVPRVRMGPWAPVAGGALGLVAGVVAVLLLAGRADGYAEGLSLTLLVVGLTLLGAAGVLLADEVRVVRRGTSDAGVRPQWVEATAGLVNGLTPARLLLGTSAFVLFLSAYAAT</sequence>
<dbReference type="STRING" id="1070870.SAMN05444351_4379"/>
<keyword evidence="2" id="KW-1133">Transmembrane helix</keyword>
<feature type="region of interest" description="Disordered" evidence="1">
    <location>
        <begin position="1"/>
        <end position="96"/>
    </location>
</feature>
<feature type="compositionally biased region" description="Pro residues" evidence="1">
    <location>
        <begin position="77"/>
        <end position="86"/>
    </location>
</feature>
<keyword evidence="4" id="KW-1185">Reference proteome</keyword>
<name>A0A1M5RIR2_9ACTN</name>
<gene>
    <name evidence="3" type="ORF">SAMN05444351_4379</name>
</gene>
<organism evidence="3 4">
    <name type="scientific">Geodermatophilus nigrescens</name>
    <dbReference type="NCBI Taxonomy" id="1070870"/>
    <lineage>
        <taxon>Bacteria</taxon>
        <taxon>Bacillati</taxon>
        <taxon>Actinomycetota</taxon>
        <taxon>Actinomycetes</taxon>
        <taxon>Geodermatophilales</taxon>
        <taxon>Geodermatophilaceae</taxon>
        <taxon>Geodermatophilus</taxon>
    </lineage>
</organism>
<dbReference type="Proteomes" id="UP000184471">
    <property type="component" value="Unassembled WGS sequence"/>
</dbReference>
<dbReference type="AlphaFoldDB" id="A0A1M5RIR2"/>